<evidence type="ECO:0000313" key="2">
    <source>
        <dbReference type="EMBL" id="KYG60768.1"/>
    </source>
</evidence>
<dbReference type="OrthoDB" id="5295592at2"/>
<sequence length="118" mass="12906">MKSVILSAALLLSVTSAQAESIYCTFTEPFLSVSYNSDTNKVKITSPDNGGAELNGIVKYKQGGVIRFEVEGLTQYLDLYLNKEGSDGMSDFIYPFEGVISEQLYGGCETDSLKKRLP</sequence>
<dbReference type="Proteomes" id="UP000075391">
    <property type="component" value="Unassembled WGS sequence"/>
</dbReference>
<gene>
    <name evidence="2" type="ORF">AZI85_12325</name>
</gene>
<dbReference type="AlphaFoldDB" id="A0A150WD15"/>
<name>A0A150WD15_BDEBC</name>
<accession>A0A150WD15</accession>
<feature type="signal peptide" evidence="1">
    <location>
        <begin position="1"/>
        <end position="19"/>
    </location>
</feature>
<dbReference type="RefSeq" id="WP_063245018.1">
    <property type="nucleotide sequence ID" value="NZ_LUKF01000019.1"/>
</dbReference>
<proteinExistence type="predicted"/>
<protein>
    <submittedName>
        <fullName evidence="2">Uncharacterized protein</fullName>
    </submittedName>
</protein>
<evidence type="ECO:0000313" key="3">
    <source>
        <dbReference type="Proteomes" id="UP000075391"/>
    </source>
</evidence>
<dbReference type="EMBL" id="LUKF01000019">
    <property type="protein sequence ID" value="KYG60768.1"/>
    <property type="molecule type" value="Genomic_DNA"/>
</dbReference>
<comment type="caution">
    <text evidence="2">The sequence shown here is derived from an EMBL/GenBank/DDBJ whole genome shotgun (WGS) entry which is preliminary data.</text>
</comment>
<organism evidence="2 3">
    <name type="scientific">Bdellovibrio bacteriovorus</name>
    <dbReference type="NCBI Taxonomy" id="959"/>
    <lineage>
        <taxon>Bacteria</taxon>
        <taxon>Pseudomonadati</taxon>
        <taxon>Bdellovibrionota</taxon>
        <taxon>Bdellovibrionia</taxon>
        <taxon>Bdellovibrionales</taxon>
        <taxon>Pseudobdellovibrionaceae</taxon>
        <taxon>Bdellovibrio</taxon>
    </lineage>
</organism>
<feature type="chain" id="PRO_5007572546" evidence="1">
    <location>
        <begin position="20"/>
        <end position="118"/>
    </location>
</feature>
<keyword evidence="1" id="KW-0732">Signal</keyword>
<evidence type="ECO:0000256" key="1">
    <source>
        <dbReference type="SAM" id="SignalP"/>
    </source>
</evidence>
<reference evidence="2 3" key="1">
    <citation type="submission" date="2016-03" db="EMBL/GenBank/DDBJ databases">
        <authorList>
            <person name="Ploux O."/>
        </authorList>
    </citation>
    <scope>NUCLEOTIDE SEQUENCE [LARGE SCALE GENOMIC DNA]</scope>
    <source>
        <strain evidence="2 3">BER2</strain>
    </source>
</reference>